<evidence type="ECO:0000313" key="3">
    <source>
        <dbReference type="Proteomes" id="UP001448207"/>
    </source>
</evidence>
<organism evidence="2 3">
    <name type="scientific">Phycomyces blakesleeanus</name>
    <dbReference type="NCBI Taxonomy" id="4837"/>
    <lineage>
        <taxon>Eukaryota</taxon>
        <taxon>Fungi</taxon>
        <taxon>Fungi incertae sedis</taxon>
        <taxon>Mucoromycota</taxon>
        <taxon>Mucoromycotina</taxon>
        <taxon>Mucoromycetes</taxon>
        <taxon>Mucorales</taxon>
        <taxon>Phycomycetaceae</taxon>
        <taxon>Phycomyces</taxon>
    </lineage>
</organism>
<keyword evidence="1" id="KW-0812">Transmembrane</keyword>
<dbReference type="EMBL" id="JBCLYO010000022">
    <property type="protein sequence ID" value="KAL0079245.1"/>
    <property type="molecule type" value="Genomic_DNA"/>
</dbReference>
<keyword evidence="3" id="KW-1185">Reference proteome</keyword>
<keyword evidence="1" id="KW-0472">Membrane</keyword>
<comment type="caution">
    <text evidence="2">The sequence shown here is derived from an EMBL/GenBank/DDBJ whole genome shotgun (WGS) entry which is preliminary data.</text>
</comment>
<feature type="transmembrane region" description="Helical" evidence="1">
    <location>
        <begin position="12"/>
        <end position="33"/>
    </location>
</feature>
<sequence>MVSLHPTCWFSFTLCLTFSTRFIVLYLTFLYLFRPLNSSIVTHPSNNNNNTIYQCVSSIHYILFHSTSLHHFISFCFIDQPKHTHTYTQKNRQQKKNSYCWSISLY</sequence>
<accession>A0ABR3AP96</accession>
<protein>
    <submittedName>
        <fullName evidence="2">Uncharacterized protein</fullName>
    </submittedName>
</protein>
<dbReference type="Proteomes" id="UP001448207">
    <property type="component" value="Unassembled WGS sequence"/>
</dbReference>
<reference evidence="2 3" key="1">
    <citation type="submission" date="2024-04" db="EMBL/GenBank/DDBJ databases">
        <title>Symmetric and asymmetric DNA N6-adenine methylation regulates different biological responses in Mucorales.</title>
        <authorList>
            <consortium name="Lawrence Berkeley National Laboratory"/>
            <person name="Lax C."/>
            <person name="Mondo S.J."/>
            <person name="Osorio-Concepcion M."/>
            <person name="Muszewska A."/>
            <person name="Corrochano-Luque M."/>
            <person name="Gutierrez G."/>
            <person name="Riley R."/>
            <person name="Lipzen A."/>
            <person name="Guo J."/>
            <person name="Hundley H."/>
            <person name="Amirebrahimi M."/>
            <person name="Ng V."/>
            <person name="Lorenzo-Gutierrez D."/>
            <person name="Binder U."/>
            <person name="Yang J."/>
            <person name="Song Y."/>
            <person name="Canovas D."/>
            <person name="Navarro E."/>
            <person name="Freitag M."/>
            <person name="Gabaldon T."/>
            <person name="Grigoriev I.V."/>
            <person name="Corrochano L.M."/>
            <person name="Nicolas F.E."/>
            <person name="Garre V."/>
        </authorList>
    </citation>
    <scope>NUCLEOTIDE SEQUENCE [LARGE SCALE GENOMIC DNA]</scope>
    <source>
        <strain evidence="2 3">L51</strain>
    </source>
</reference>
<evidence type="ECO:0000313" key="2">
    <source>
        <dbReference type="EMBL" id="KAL0079245.1"/>
    </source>
</evidence>
<proteinExistence type="predicted"/>
<name>A0ABR3AP96_PHYBL</name>
<keyword evidence="1" id="KW-1133">Transmembrane helix</keyword>
<gene>
    <name evidence="2" type="ORF">J3Q64DRAFT_1258996</name>
</gene>
<evidence type="ECO:0000256" key="1">
    <source>
        <dbReference type="SAM" id="Phobius"/>
    </source>
</evidence>